<accession>B0DI06</accession>
<dbReference type="GeneID" id="6079163"/>
<gene>
    <name evidence="2" type="ORF">LACBIDRAFT_329437</name>
</gene>
<dbReference type="EMBL" id="DS547111">
    <property type="protein sequence ID" value="EDR05924.1"/>
    <property type="molecule type" value="Genomic_DNA"/>
</dbReference>
<dbReference type="RefSeq" id="XP_001883600.1">
    <property type="nucleotide sequence ID" value="XM_001883565.1"/>
</dbReference>
<dbReference type="HOGENOM" id="CLU_018544_12_0_1"/>
<keyword evidence="3" id="KW-1185">Reference proteome</keyword>
<proteinExistence type="predicted"/>
<sequence>MALLPLEQRLNTNYAPSDEELQQIPRILVEPKARLARMNDEIERAQATLDELKRQRDELVRLINQYHALTSPIRRIPQEILQEIFINCLPADRPAVMSEREAPLLIGRVCSSWRSISRSTAELWTSVRVSIPSTTFIASETSSVHGVVADWIDYAAASNRMAELRTAALQEWLQRSGSLPVDISFSQWQDWTRVPFYSNVIHEPHPVVDTILSVSRRWRKLTVAAPSSSILCLSRPHDLPLLETLDLRFPNMGESIRFGILKSKYNIFRTPSLRRLSLAQSSGDCLDYPVNWANLTDLAIEGHLWEKLSLRQAFFLLSHCSQLVRCSLEIWMSERPPLPYSPLTHCNLKYLSIFEGVDVTSIFDCLDLPALLEVEYHTSFTPNPHKKPSLLTLLRKSNRSIQKLTTDPKRLVMEDLIECLHFIPDATTLTLKPSRIDKDNGQRFDRTFLDKEFLSFFLPPASDTLCPKLKFLEINCPLNFSSGDLLGFILEKQSNALSETSKLERIKIVFPHSLREDIIPHLTEFVQEGLDIQLIYTEPPVIATFPPSRGLHTAIWS</sequence>
<dbReference type="InParanoid" id="B0DI06"/>
<dbReference type="Proteomes" id="UP000001194">
    <property type="component" value="Unassembled WGS sequence"/>
</dbReference>
<reference evidence="2 3" key="1">
    <citation type="journal article" date="2008" name="Nature">
        <title>The genome of Laccaria bicolor provides insights into mycorrhizal symbiosis.</title>
        <authorList>
            <person name="Martin F."/>
            <person name="Aerts A."/>
            <person name="Ahren D."/>
            <person name="Brun A."/>
            <person name="Danchin E.G.J."/>
            <person name="Duchaussoy F."/>
            <person name="Gibon J."/>
            <person name="Kohler A."/>
            <person name="Lindquist E."/>
            <person name="Pereda V."/>
            <person name="Salamov A."/>
            <person name="Shapiro H.J."/>
            <person name="Wuyts J."/>
            <person name="Blaudez D."/>
            <person name="Buee M."/>
            <person name="Brokstein P."/>
            <person name="Canbaeck B."/>
            <person name="Cohen D."/>
            <person name="Courty P.E."/>
            <person name="Coutinho P.M."/>
            <person name="Delaruelle C."/>
            <person name="Detter J.C."/>
            <person name="Deveau A."/>
            <person name="DiFazio S."/>
            <person name="Duplessis S."/>
            <person name="Fraissinet-Tachet L."/>
            <person name="Lucic E."/>
            <person name="Frey-Klett P."/>
            <person name="Fourrey C."/>
            <person name="Feussner I."/>
            <person name="Gay G."/>
            <person name="Grimwood J."/>
            <person name="Hoegger P.J."/>
            <person name="Jain P."/>
            <person name="Kilaru S."/>
            <person name="Labbe J."/>
            <person name="Lin Y.C."/>
            <person name="Legue V."/>
            <person name="Le Tacon F."/>
            <person name="Marmeisse R."/>
            <person name="Melayah D."/>
            <person name="Montanini B."/>
            <person name="Muratet M."/>
            <person name="Nehls U."/>
            <person name="Niculita-Hirzel H."/>
            <person name="Oudot-Le Secq M.P."/>
            <person name="Peter M."/>
            <person name="Quesneville H."/>
            <person name="Rajashekar B."/>
            <person name="Reich M."/>
            <person name="Rouhier N."/>
            <person name="Schmutz J."/>
            <person name="Yin T."/>
            <person name="Chalot M."/>
            <person name="Henrissat B."/>
            <person name="Kuees U."/>
            <person name="Lucas S."/>
            <person name="Van de Peer Y."/>
            <person name="Podila G.K."/>
            <person name="Polle A."/>
            <person name="Pukkila P.J."/>
            <person name="Richardson P.M."/>
            <person name="Rouze P."/>
            <person name="Sanders I.R."/>
            <person name="Stajich J.E."/>
            <person name="Tunlid A."/>
            <person name="Tuskan G."/>
            <person name="Grigoriev I.V."/>
        </authorList>
    </citation>
    <scope>NUCLEOTIDE SEQUENCE [LARGE SCALE GENOMIC DNA]</scope>
    <source>
        <strain evidence="3">S238N-H82 / ATCC MYA-4686</strain>
    </source>
</reference>
<evidence type="ECO:0000313" key="2">
    <source>
        <dbReference type="EMBL" id="EDR05924.1"/>
    </source>
</evidence>
<feature type="coiled-coil region" evidence="1">
    <location>
        <begin position="35"/>
        <end position="69"/>
    </location>
</feature>
<dbReference type="KEGG" id="lbc:LACBIDRAFT_329437"/>
<protein>
    <submittedName>
        <fullName evidence="2">Predicted protein</fullName>
    </submittedName>
</protein>
<dbReference type="AlphaFoldDB" id="B0DI06"/>
<organism evidence="3">
    <name type="scientific">Laccaria bicolor (strain S238N-H82 / ATCC MYA-4686)</name>
    <name type="common">Bicoloured deceiver</name>
    <name type="synonym">Laccaria laccata var. bicolor</name>
    <dbReference type="NCBI Taxonomy" id="486041"/>
    <lineage>
        <taxon>Eukaryota</taxon>
        <taxon>Fungi</taxon>
        <taxon>Dikarya</taxon>
        <taxon>Basidiomycota</taxon>
        <taxon>Agaricomycotina</taxon>
        <taxon>Agaricomycetes</taxon>
        <taxon>Agaricomycetidae</taxon>
        <taxon>Agaricales</taxon>
        <taxon>Agaricineae</taxon>
        <taxon>Hydnangiaceae</taxon>
        <taxon>Laccaria</taxon>
    </lineage>
</organism>
<dbReference type="OrthoDB" id="3248197at2759"/>
<name>B0DI06_LACBS</name>
<keyword evidence="1" id="KW-0175">Coiled coil</keyword>
<evidence type="ECO:0000313" key="3">
    <source>
        <dbReference type="Proteomes" id="UP000001194"/>
    </source>
</evidence>
<evidence type="ECO:0000256" key="1">
    <source>
        <dbReference type="SAM" id="Coils"/>
    </source>
</evidence>